<keyword evidence="3" id="KW-1185">Reference proteome</keyword>
<name>A0ABV2ATA3_9EUKA</name>
<feature type="region of interest" description="Disordered" evidence="1">
    <location>
        <begin position="177"/>
        <end position="197"/>
    </location>
</feature>
<evidence type="ECO:0000256" key="1">
    <source>
        <dbReference type="SAM" id="MobiDB-lite"/>
    </source>
</evidence>
<dbReference type="EMBL" id="JBDODL010003984">
    <property type="protein sequence ID" value="MES1922896.1"/>
    <property type="molecule type" value="Genomic_DNA"/>
</dbReference>
<accession>A0ABV2ATA3</accession>
<reference evidence="2 3" key="1">
    <citation type="journal article" date="2024" name="BMC Biol.">
        <title>Comparative genomics of Ascetosporea gives new insight into the evolutionary basis for animal parasitism in Rhizaria.</title>
        <authorList>
            <person name="Hiltunen Thoren M."/>
            <person name="Onut-Brannstrom I."/>
            <person name="Alfjorden A."/>
            <person name="Peckova H."/>
            <person name="Swords F."/>
            <person name="Hooper C."/>
            <person name="Holzer A.S."/>
            <person name="Bass D."/>
            <person name="Burki F."/>
        </authorList>
    </citation>
    <scope>NUCLEOTIDE SEQUENCE [LARGE SCALE GENOMIC DNA]</scope>
    <source>
        <strain evidence="2">20-A016</strain>
    </source>
</reference>
<feature type="region of interest" description="Disordered" evidence="1">
    <location>
        <begin position="109"/>
        <end position="131"/>
    </location>
</feature>
<evidence type="ECO:0000313" key="2">
    <source>
        <dbReference type="EMBL" id="MES1922896.1"/>
    </source>
</evidence>
<comment type="caution">
    <text evidence="2">The sequence shown here is derived from an EMBL/GenBank/DDBJ whole genome shotgun (WGS) entry which is preliminary data.</text>
</comment>
<proteinExistence type="predicted"/>
<protein>
    <submittedName>
        <fullName evidence="2">Uncharacterized protein</fullName>
    </submittedName>
</protein>
<evidence type="ECO:0000313" key="3">
    <source>
        <dbReference type="Proteomes" id="UP001439008"/>
    </source>
</evidence>
<dbReference type="Proteomes" id="UP001439008">
    <property type="component" value="Unassembled WGS sequence"/>
</dbReference>
<sequence>MDMNMLLKKSGNEFNGWFVSFTTDEADKFDGNAKMFRSNTVDDWYPEEVQRSKMQEHQWETLAKAPAKKSKGAARRARNAAKKAKELADSCRTIVYRPHHWMDAGDNEELATEDVSEQQPKCEEPSGPPEDWDTEAMLEYGFTDAHYQLTFDSDDEEEEEEVVVVKQELSAPVIDWDAGVSHTRRNSEAENWDQNQDDEPLRYDAIAKKWIWQ</sequence>
<organism evidence="2 3">
    <name type="scientific">Bonamia ostreae</name>
    <dbReference type="NCBI Taxonomy" id="126728"/>
    <lineage>
        <taxon>Eukaryota</taxon>
        <taxon>Sar</taxon>
        <taxon>Rhizaria</taxon>
        <taxon>Endomyxa</taxon>
        <taxon>Ascetosporea</taxon>
        <taxon>Haplosporida</taxon>
        <taxon>Bonamia</taxon>
    </lineage>
</organism>
<gene>
    <name evidence="2" type="ORF">MHBO_004427</name>
</gene>